<dbReference type="EMBL" id="CYKH01001670">
    <property type="protein sequence ID" value="CUG88724.1"/>
    <property type="molecule type" value="Genomic_DNA"/>
</dbReference>
<dbReference type="OrthoDB" id="10262360at2759"/>
<dbReference type="Proteomes" id="UP000051952">
    <property type="component" value="Unassembled WGS sequence"/>
</dbReference>
<dbReference type="Gene3D" id="1.25.10.10">
    <property type="entry name" value="Leucine-rich Repeat Variant"/>
    <property type="match status" value="1"/>
</dbReference>
<dbReference type="GO" id="GO:0031931">
    <property type="term" value="C:TORC1 complex"/>
    <property type="evidence" value="ECO:0007669"/>
    <property type="project" value="InterPro"/>
</dbReference>
<gene>
    <name evidence="2" type="ORF">BSAL_16970</name>
</gene>
<dbReference type="GO" id="GO:0010506">
    <property type="term" value="P:regulation of autophagy"/>
    <property type="evidence" value="ECO:0007669"/>
    <property type="project" value="TreeGrafter"/>
</dbReference>
<dbReference type="AlphaFoldDB" id="A0A0S4JFH5"/>
<name>A0A0S4JFH5_BODSA</name>
<dbReference type="SUPFAM" id="SSF101908">
    <property type="entry name" value="Putative isomerase YbhE"/>
    <property type="match status" value="1"/>
</dbReference>
<dbReference type="InterPro" id="IPR016024">
    <property type="entry name" value="ARM-type_fold"/>
</dbReference>
<dbReference type="GO" id="GO:0030307">
    <property type="term" value="P:positive regulation of cell growth"/>
    <property type="evidence" value="ECO:0007669"/>
    <property type="project" value="TreeGrafter"/>
</dbReference>
<evidence type="ECO:0000256" key="1">
    <source>
        <dbReference type="SAM" id="MobiDB-lite"/>
    </source>
</evidence>
<dbReference type="InterPro" id="IPR004083">
    <property type="entry name" value="Raptor"/>
</dbReference>
<protein>
    <recommendedName>
        <fullName evidence="4">Raptor N-terminal CASPase-like domain-containing protein</fullName>
    </recommendedName>
</protein>
<evidence type="ECO:0008006" key="4">
    <source>
        <dbReference type="Google" id="ProtNLM"/>
    </source>
</evidence>
<reference evidence="3" key="1">
    <citation type="submission" date="2015-09" db="EMBL/GenBank/DDBJ databases">
        <authorList>
            <consortium name="Pathogen Informatics"/>
        </authorList>
    </citation>
    <scope>NUCLEOTIDE SEQUENCE [LARGE SCALE GENOMIC DNA]</scope>
    <source>
        <strain evidence="3">Lake Konstanz</strain>
    </source>
</reference>
<proteinExistence type="predicted"/>
<feature type="compositionally biased region" description="Low complexity" evidence="1">
    <location>
        <begin position="723"/>
        <end position="755"/>
    </location>
</feature>
<accession>A0A0S4JFH5</accession>
<dbReference type="PANTHER" id="PTHR12848">
    <property type="entry name" value="REGULATORY-ASSOCIATED PROTEIN OF MTOR"/>
    <property type="match status" value="1"/>
</dbReference>
<dbReference type="VEuPathDB" id="TriTrypDB:BSAL_16970"/>
<dbReference type="GO" id="GO:0031929">
    <property type="term" value="P:TOR signaling"/>
    <property type="evidence" value="ECO:0007669"/>
    <property type="project" value="InterPro"/>
</dbReference>
<evidence type="ECO:0000313" key="2">
    <source>
        <dbReference type="EMBL" id="CUG88724.1"/>
    </source>
</evidence>
<dbReference type="SUPFAM" id="SSF48371">
    <property type="entry name" value="ARM repeat"/>
    <property type="match status" value="1"/>
</dbReference>
<dbReference type="InterPro" id="IPR015943">
    <property type="entry name" value="WD40/YVTN_repeat-like_dom_sf"/>
</dbReference>
<dbReference type="OMA" id="LFYGGPI"/>
<dbReference type="PRINTS" id="PR01547">
    <property type="entry name" value="YEAST176DUF"/>
</dbReference>
<dbReference type="GO" id="GO:0009267">
    <property type="term" value="P:cellular response to starvation"/>
    <property type="evidence" value="ECO:0007669"/>
    <property type="project" value="TreeGrafter"/>
</dbReference>
<dbReference type="GO" id="GO:0005737">
    <property type="term" value="C:cytoplasm"/>
    <property type="evidence" value="ECO:0007669"/>
    <property type="project" value="TreeGrafter"/>
</dbReference>
<dbReference type="GO" id="GO:0030674">
    <property type="term" value="F:protein-macromolecule adaptor activity"/>
    <property type="evidence" value="ECO:0007669"/>
    <property type="project" value="TreeGrafter"/>
</dbReference>
<keyword evidence="3" id="KW-1185">Reference proteome</keyword>
<dbReference type="PANTHER" id="PTHR12848:SF19">
    <property type="entry name" value="RAPTOR N-TERMINAL CASPASE-LIKE DOMAIN-CONTAINING PROTEIN"/>
    <property type="match status" value="1"/>
</dbReference>
<dbReference type="Gene3D" id="2.130.10.10">
    <property type="entry name" value="YVTN repeat-like/Quinoprotein amine dehydrogenase"/>
    <property type="match status" value="1"/>
</dbReference>
<dbReference type="GO" id="GO:0071230">
    <property type="term" value="P:cellular response to amino acid stimulus"/>
    <property type="evidence" value="ECO:0007669"/>
    <property type="project" value="TreeGrafter"/>
</dbReference>
<organism evidence="2 3">
    <name type="scientific">Bodo saltans</name>
    <name type="common">Flagellated protozoan</name>
    <dbReference type="NCBI Taxonomy" id="75058"/>
    <lineage>
        <taxon>Eukaryota</taxon>
        <taxon>Discoba</taxon>
        <taxon>Euglenozoa</taxon>
        <taxon>Kinetoplastea</taxon>
        <taxon>Metakinetoplastina</taxon>
        <taxon>Eubodonida</taxon>
        <taxon>Bodonidae</taxon>
        <taxon>Bodo</taxon>
    </lineage>
</organism>
<dbReference type="InterPro" id="IPR011989">
    <property type="entry name" value="ARM-like"/>
</dbReference>
<feature type="region of interest" description="Disordered" evidence="1">
    <location>
        <begin position="700"/>
        <end position="759"/>
    </location>
</feature>
<evidence type="ECO:0000313" key="3">
    <source>
        <dbReference type="Proteomes" id="UP000051952"/>
    </source>
</evidence>
<sequence>MICACSEGEFLPMNPLLPADMLTACLTTPITMIQEWFISYSYRRVLLPNVTDDMVRHIPGDPTDRKTPLGELHWIFTAVTDTIAWCTTPEQLFHSLFRQDVVVKALFRNYLLAEKLLREVGCTPVTYPPLPDTTYAHYMWDAWEVAFESIVSQLPSILNSDMTVNTMYTYKPTTFFADQLTAFEVWVEAGDPSELPEQLPCVILALTQISQRVRALVLLSRYLSSGPTAVAYAVRCGVLLYLSKLLMHTPEVFLLVTIVWSQLVAVDSSSTCAELIKNLAEKHFIRLLSCDESKIRFVKENDVSGGVAPLSPAGGTASTTTMAGGSATQQASTSAAAAAGEASQGGATVPDDTIIFYDIEGVDLHRCIAAACFIISKILDHGGEKMYLSCWNQLIVKSAMSLIARPSAILKSWGCLLLSKVFSGLRAAKEVACQEYAKRVNLFSHMLNDPSPLVRSSCASLMATLLGTRVDVLDEESQVRRVESDKTILIQLRQKLFDHSSVVRQELIFAASQVLAHYGAIIDGALSSERLLHSSWSASQVTSSSQKQWKLHEPGVSVKSALNASRPTDNILFAETATIATTFLAKDDAPLTNPWDRSKISTRALDVIEQMVHDAGLMLGTMHRNADQRLVENVVDKLQHHAKIGSFRLAAETARSSMAGVSIDTTQQNATDIFVLGFSEEGRSKKSRNRDQARRLMLDIQSKRFEAPTGSSPVGAGIGTNGGLPSSSSNSSSSPASPIAQSSGSPPSASPPGSATDTAVARPTFGQMHWTVQNHDPIVCGQFRLLEPHVVFAERNNRITIVDFETNPDGPTILTQMFHPGQSPIHSMVVVNDLSTDPGLVVLNNVGGFTVYRGMGDQRVAPQEACTFAATGSTAGSGGALDLKLAYRSDGHLLYAGATGSSESLHRNEMTLVNLTAEQVVQVVGITGDAAITSLAVHPTTRGIYIGLADGIVKYYDDRSKQGLVSAMTNLQKKGLYVAADSIVGVSVIDDSAMGSTGAQTVIACTTNSIRLFDVRQPSQPTKIIDIVQLTSASAAAASNYSAVSAGSAVSKTLASFSNSSPMTPSNRVVTGFSGSLYTGVCCATFSDGICDLYNAKCNSVIPRPLKIKDAGIGASFMHPLRPMAFVNGELVTLY</sequence>